<protein>
    <recommendedName>
        <fullName evidence="1">aECM cysteine-cradle domain-containing protein</fullName>
    </recommendedName>
</protein>
<gene>
    <name evidence="2" type="ORF">DICVIV_12608</name>
</gene>
<evidence type="ECO:0000259" key="1">
    <source>
        <dbReference type="Pfam" id="PF23626"/>
    </source>
</evidence>
<dbReference type="OrthoDB" id="5861617at2759"/>
<organism evidence="2 3">
    <name type="scientific">Dictyocaulus viviparus</name>
    <name type="common">Bovine lungworm</name>
    <dbReference type="NCBI Taxonomy" id="29172"/>
    <lineage>
        <taxon>Eukaryota</taxon>
        <taxon>Metazoa</taxon>
        <taxon>Ecdysozoa</taxon>
        <taxon>Nematoda</taxon>
        <taxon>Chromadorea</taxon>
        <taxon>Rhabditida</taxon>
        <taxon>Rhabditina</taxon>
        <taxon>Rhabditomorpha</taxon>
        <taxon>Strongyloidea</taxon>
        <taxon>Metastrongylidae</taxon>
        <taxon>Dictyocaulus</taxon>
    </lineage>
</organism>
<keyword evidence="3" id="KW-1185">Reference proteome</keyword>
<dbReference type="PANTHER" id="PTHR37435:SF4">
    <property type="entry name" value="GROUND-LIKE DOMAIN-CONTAINING PROTEIN"/>
    <property type="match status" value="1"/>
</dbReference>
<reference evidence="3" key="2">
    <citation type="journal article" date="2016" name="Sci. Rep.">
        <title>Dictyocaulus viviparus genome, variome and transcriptome elucidate lungworm biology and support future intervention.</title>
        <authorList>
            <person name="McNulty S.N."/>
            <person name="Strube C."/>
            <person name="Rosa B.A."/>
            <person name="Martin J.C."/>
            <person name="Tyagi R."/>
            <person name="Choi Y.J."/>
            <person name="Wang Q."/>
            <person name="Hallsworth Pepin K."/>
            <person name="Zhang X."/>
            <person name="Ozersky P."/>
            <person name="Wilson R.K."/>
            <person name="Sternberg P.W."/>
            <person name="Gasser R.B."/>
            <person name="Mitreva M."/>
        </authorList>
    </citation>
    <scope>NUCLEOTIDE SEQUENCE [LARGE SCALE GENOMIC DNA]</scope>
    <source>
        <strain evidence="3">HannoverDv2000</strain>
    </source>
</reference>
<proteinExistence type="predicted"/>
<sequence>PTQFSYYLDFIVDEANSVREKYQANRNSLRRKDPNSGSCSKSSAFHSGHMKLFHVVFSAGIIFSCEGLRRVYVKSISHSLPIFQRLQEEDSASSLTEHAQTTNKIYEVLELDHKTFQESGNGATIIDEKKKALEGEISVSSTTEAVMTFEPIYDKPSDVSYSEHELLQLCNDAKNTGKKFGISDMTSFADNNCSLIQLYYTDVTCEQINTFMQYCQSTGAFH</sequence>
<evidence type="ECO:0000313" key="3">
    <source>
        <dbReference type="Proteomes" id="UP000053766"/>
    </source>
</evidence>
<reference evidence="2 3" key="1">
    <citation type="submission" date="2013-11" db="EMBL/GenBank/DDBJ databases">
        <title>Draft genome of the bovine lungworm Dictyocaulus viviparus.</title>
        <authorList>
            <person name="Mitreva M."/>
        </authorList>
    </citation>
    <scope>NUCLEOTIDE SEQUENCE [LARGE SCALE GENOMIC DNA]</scope>
    <source>
        <strain evidence="2 3">HannoverDv2000</strain>
    </source>
</reference>
<dbReference type="EMBL" id="KN716829">
    <property type="protein sequence ID" value="KJH41416.1"/>
    <property type="molecule type" value="Genomic_DNA"/>
</dbReference>
<dbReference type="Pfam" id="PF23626">
    <property type="entry name" value="CCD_aECM"/>
    <property type="match status" value="1"/>
</dbReference>
<dbReference type="AlphaFoldDB" id="A0A0D8XGB1"/>
<feature type="domain" description="aECM cysteine-cradle" evidence="1">
    <location>
        <begin position="168"/>
        <end position="217"/>
    </location>
</feature>
<feature type="non-terminal residue" evidence="2">
    <location>
        <position position="1"/>
    </location>
</feature>
<dbReference type="Proteomes" id="UP000053766">
    <property type="component" value="Unassembled WGS sequence"/>
</dbReference>
<dbReference type="STRING" id="29172.A0A0D8XGB1"/>
<dbReference type="PANTHER" id="PTHR37435">
    <property type="entry name" value="PROTEIN CBG14344"/>
    <property type="match status" value="1"/>
</dbReference>
<dbReference type="InterPro" id="IPR055352">
    <property type="entry name" value="CCD_aECM"/>
</dbReference>
<name>A0A0D8XGB1_DICVI</name>
<evidence type="ECO:0000313" key="2">
    <source>
        <dbReference type="EMBL" id="KJH41416.1"/>
    </source>
</evidence>
<accession>A0A0D8XGB1</accession>